<keyword evidence="2" id="KW-1185">Reference proteome</keyword>
<dbReference type="EMBL" id="BMWP01000003">
    <property type="protein sequence ID" value="GGW24835.1"/>
    <property type="molecule type" value="Genomic_DNA"/>
</dbReference>
<proteinExistence type="predicted"/>
<dbReference type="InterPro" id="IPR037069">
    <property type="entry name" value="AcylCoA_DH/ox_N_sf"/>
</dbReference>
<dbReference type="SUPFAM" id="SSF56645">
    <property type="entry name" value="Acyl-CoA dehydrogenase NM domain-like"/>
    <property type="match status" value="1"/>
</dbReference>
<dbReference type="Gene3D" id="2.40.110.10">
    <property type="entry name" value="Butyryl-CoA Dehydrogenase, subunit A, domain 2"/>
    <property type="match status" value="1"/>
</dbReference>
<dbReference type="InterPro" id="IPR046373">
    <property type="entry name" value="Acyl-CoA_Oxase/DH_mid-dom_sf"/>
</dbReference>
<dbReference type="GO" id="GO:0050660">
    <property type="term" value="F:flavin adenine dinucleotide binding"/>
    <property type="evidence" value="ECO:0007669"/>
    <property type="project" value="InterPro"/>
</dbReference>
<dbReference type="GO" id="GO:0016627">
    <property type="term" value="F:oxidoreductase activity, acting on the CH-CH group of donors"/>
    <property type="evidence" value="ECO:0007669"/>
    <property type="project" value="InterPro"/>
</dbReference>
<evidence type="ECO:0000313" key="2">
    <source>
        <dbReference type="Proteomes" id="UP000634668"/>
    </source>
</evidence>
<accession>A0A918IP47</accession>
<dbReference type="Gene3D" id="1.10.540.10">
    <property type="entry name" value="Acyl-CoA dehydrogenase/oxidase, N-terminal domain"/>
    <property type="match status" value="1"/>
</dbReference>
<sequence length="338" mass="37897">MKDKKNITRLRELCLNKDSFPKAVLDWIEKENFWNIWVPQKHGGLQMSLVEGLGQLKSLAKIDGSLGWTVTLCSGANFFIGNLQPAVVQEIFGVNASQICFGGSGGVFGTAEKQGDSYIISGRWHYATGADYLSHFTLNAKIMKNGTALINEDGSPMIRSFVLPKNKVQIIENWNTMGLKATVTHSFDVKEVMVNEKFSFLYNQVLLDYPIFKIPFSVFADLTLWVNYIGMAQHFLEEATAILPNEQLNKLEDTIEQADTYISGFAREIEATIANQLVCVEDSVVKIHSRAADSVQAITKSIIEVYPLLGVGASRENNQINQIFRDYFTATQHHIFTR</sequence>
<dbReference type="AlphaFoldDB" id="A0A918IP47"/>
<dbReference type="InterPro" id="IPR009100">
    <property type="entry name" value="AcylCoA_DH/oxidase_NM_dom_sf"/>
</dbReference>
<protein>
    <recommendedName>
        <fullName evidence="3">Acyl-CoA dehydrogenase</fullName>
    </recommendedName>
</protein>
<evidence type="ECO:0008006" key="3">
    <source>
        <dbReference type="Google" id="ProtNLM"/>
    </source>
</evidence>
<gene>
    <name evidence="1" type="ORF">GCM10007383_06930</name>
</gene>
<dbReference type="Proteomes" id="UP000634668">
    <property type="component" value="Unassembled WGS sequence"/>
</dbReference>
<name>A0A918IP47_9FLAO</name>
<dbReference type="RefSeq" id="WP_026811877.1">
    <property type="nucleotide sequence ID" value="NZ_BMWP01000003.1"/>
</dbReference>
<reference evidence="1" key="2">
    <citation type="submission" date="2020-09" db="EMBL/GenBank/DDBJ databases">
        <authorList>
            <person name="Sun Q."/>
            <person name="Kim S."/>
        </authorList>
    </citation>
    <scope>NUCLEOTIDE SEQUENCE</scope>
    <source>
        <strain evidence="1">KCTC 12113</strain>
    </source>
</reference>
<comment type="caution">
    <text evidence="1">The sequence shown here is derived from an EMBL/GenBank/DDBJ whole genome shotgun (WGS) entry which is preliminary data.</text>
</comment>
<reference evidence="1" key="1">
    <citation type="journal article" date="2014" name="Int. J. Syst. Evol. Microbiol.">
        <title>Complete genome sequence of Corynebacterium casei LMG S-19264T (=DSM 44701T), isolated from a smear-ripened cheese.</title>
        <authorList>
            <consortium name="US DOE Joint Genome Institute (JGI-PGF)"/>
            <person name="Walter F."/>
            <person name="Albersmeier A."/>
            <person name="Kalinowski J."/>
            <person name="Ruckert C."/>
        </authorList>
    </citation>
    <scope>NUCLEOTIDE SEQUENCE</scope>
    <source>
        <strain evidence="1">KCTC 12113</strain>
    </source>
</reference>
<organism evidence="1 2">
    <name type="scientific">Arenibacter certesii</name>
    <dbReference type="NCBI Taxonomy" id="228955"/>
    <lineage>
        <taxon>Bacteria</taxon>
        <taxon>Pseudomonadati</taxon>
        <taxon>Bacteroidota</taxon>
        <taxon>Flavobacteriia</taxon>
        <taxon>Flavobacteriales</taxon>
        <taxon>Flavobacteriaceae</taxon>
        <taxon>Arenibacter</taxon>
    </lineage>
</organism>
<evidence type="ECO:0000313" key="1">
    <source>
        <dbReference type="EMBL" id="GGW24835.1"/>
    </source>
</evidence>